<proteinExistence type="predicted"/>
<sequence length="75" mass="8797">MTTKEQFLVEHNKLSPLNLKATMSMLTVFKAEKPSLFKSNDWPVYKIRRPFIFWLTSMTMAKKAKMNDDANKSLK</sequence>
<dbReference type="EMBL" id="PFAN01000138">
    <property type="protein sequence ID" value="PIR94696.1"/>
    <property type="molecule type" value="Genomic_DNA"/>
</dbReference>
<name>A0A2H0V6H0_9BACT</name>
<gene>
    <name evidence="1" type="ORF">COT95_02835</name>
</gene>
<dbReference type="Proteomes" id="UP000228614">
    <property type="component" value="Unassembled WGS sequence"/>
</dbReference>
<comment type="caution">
    <text evidence="1">The sequence shown here is derived from an EMBL/GenBank/DDBJ whole genome shotgun (WGS) entry which is preliminary data.</text>
</comment>
<dbReference type="AlphaFoldDB" id="A0A2H0V6H0"/>
<evidence type="ECO:0000313" key="1">
    <source>
        <dbReference type="EMBL" id="PIR94696.1"/>
    </source>
</evidence>
<accession>A0A2H0V6H0</accession>
<organism evidence="1 2">
    <name type="scientific">Candidatus Falkowbacteria bacterium CG10_big_fil_rev_8_21_14_0_10_37_6</name>
    <dbReference type="NCBI Taxonomy" id="1974563"/>
    <lineage>
        <taxon>Bacteria</taxon>
        <taxon>Candidatus Falkowiibacteriota</taxon>
    </lineage>
</organism>
<reference evidence="2" key="1">
    <citation type="submission" date="2017-09" db="EMBL/GenBank/DDBJ databases">
        <title>Depth-based differentiation of microbial function through sediment-hosted aquifers and enrichment of novel symbionts in the deep terrestrial subsurface.</title>
        <authorList>
            <person name="Probst A.J."/>
            <person name="Ladd B."/>
            <person name="Jarett J.K."/>
            <person name="Geller-Mcgrath D.E."/>
            <person name="Sieber C.M.K."/>
            <person name="Emerson J.B."/>
            <person name="Anantharaman K."/>
            <person name="Thomas B.C."/>
            <person name="Malmstrom R."/>
            <person name="Stieglmeier M."/>
            <person name="Klingl A."/>
            <person name="Woyke T."/>
            <person name="Ryan C.M."/>
            <person name="Banfield J.F."/>
        </authorList>
    </citation>
    <scope>NUCLEOTIDE SEQUENCE [LARGE SCALE GENOMIC DNA]</scope>
</reference>
<evidence type="ECO:0000313" key="2">
    <source>
        <dbReference type="Proteomes" id="UP000228614"/>
    </source>
</evidence>
<protein>
    <submittedName>
        <fullName evidence="1">Uncharacterized protein</fullName>
    </submittedName>
</protein>